<keyword evidence="1" id="KW-0812">Transmembrane</keyword>
<evidence type="ECO:0000256" key="1">
    <source>
        <dbReference type="SAM" id="Phobius"/>
    </source>
</evidence>
<dbReference type="EMBL" id="REGN01001597">
    <property type="protein sequence ID" value="RNA33711.1"/>
    <property type="molecule type" value="Genomic_DNA"/>
</dbReference>
<evidence type="ECO:0000313" key="2">
    <source>
        <dbReference type="EMBL" id="RNA33711.1"/>
    </source>
</evidence>
<accession>A0A3M7SD65</accession>
<evidence type="ECO:0000313" key="3">
    <source>
        <dbReference type="Proteomes" id="UP000276133"/>
    </source>
</evidence>
<name>A0A3M7SD65_BRAPC</name>
<proteinExistence type="predicted"/>
<reference evidence="2 3" key="1">
    <citation type="journal article" date="2018" name="Sci. Rep.">
        <title>Genomic signatures of local adaptation to the degree of environmental predictability in rotifers.</title>
        <authorList>
            <person name="Franch-Gras L."/>
            <person name="Hahn C."/>
            <person name="Garcia-Roger E.M."/>
            <person name="Carmona M.J."/>
            <person name="Serra M."/>
            <person name="Gomez A."/>
        </authorList>
    </citation>
    <scope>NUCLEOTIDE SEQUENCE [LARGE SCALE GENOMIC DNA]</scope>
    <source>
        <strain evidence="2">HYR1</strain>
    </source>
</reference>
<comment type="caution">
    <text evidence="2">The sequence shown here is derived from an EMBL/GenBank/DDBJ whole genome shotgun (WGS) entry which is preliminary data.</text>
</comment>
<keyword evidence="1" id="KW-1133">Transmembrane helix</keyword>
<dbReference type="Proteomes" id="UP000276133">
    <property type="component" value="Unassembled WGS sequence"/>
</dbReference>
<sequence>MNTNVLKAYIHSEIEFFLFFLFRVVLLILGKYWKCFCLNKLKKLGNKNSIEKKILIQSLLITLGS</sequence>
<feature type="transmembrane region" description="Helical" evidence="1">
    <location>
        <begin position="16"/>
        <end position="33"/>
    </location>
</feature>
<keyword evidence="3" id="KW-1185">Reference proteome</keyword>
<keyword evidence="1" id="KW-0472">Membrane</keyword>
<organism evidence="2 3">
    <name type="scientific">Brachionus plicatilis</name>
    <name type="common">Marine rotifer</name>
    <name type="synonym">Brachionus muelleri</name>
    <dbReference type="NCBI Taxonomy" id="10195"/>
    <lineage>
        <taxon>Eukaryota</taxon>
        <taxon>Metazoa</taxon>
        <taxon>Spiralia</taxon>
        <taxon>Gnathifera</taxon>
        <taxon>Rotifera</taxon>
        <taxon>Eurotatoria</taxon>
        <taxon>Monogononta</taxon>
        <taxon>Pseudotrocha</taxon>
        <taxon>Ploima</taxon>
        <taxon>Brachionidae</taxon>
        <taxon>Brachionus</taxon>
    </lineage>
</organism>
<gene>
    <name evidence="2" type="ORF">BpHYR1_024309</name>
</gene>
<protein>
    <submittedName>
        <fullName evidence="2">Uncharacterized protein</fullName>
    </submittedName>
</protein>
<dbReference type="AlphaFoldDB" id="A0A3M7SD65"/>